<evidence type="ECO:0000313" key="14">
    <source>
        <dbReference type="Proteomes" id="UP001281614"/>
    </source>
</evidence>
<dbReference type="SUPFAM" id="SSF53474">
    <property type="entry name" value="alpha/beta-Hydrolases"/>
    <property type="match status" value="1"/>
</dbReference>
<evidence type="ECO:0000256" key="1">
    <source>
        <dbReference type="ARBA" id="ARBA00004613"/>
    </source>
</evidence>
<accession>A0AAD9Y785</accession>
<dbReference type="InterPro" id="IPR001375">
    <property type="entry name" value="Peptidase_S9_cat"/>
</dbReference>
<reference evidence="13" key="1">
    <citation type="submission" date="2023-02" db="EMBL/GenBank/DDBJ databases">
        <title>Colletotrichum kahawae CIFC_Que2 genome sequencing and assembly.</title>
        <authorList>
            <person name="Baroncelli R."/>
        </authorList>
    </citation>
    <scope>NUCLEOTIDE SEQUENCE</scope>
    <source>
        <strain evidence="13">CIFC_Que2</strain>
    </source>
</reference>
<evidence type="ECO:0000256" key="8">
    <source>
        <dbReference type="ARBA" id="ARBA00023326"/>
    </source>
</evidence>
<dbReference type="GO" id="GO:0005576">
    <property type="term" value="C:extracellular region"/>
    <property type="evidence" value="ECO:0007669"/>
    <property type="project" value="UniProtKB-SubCell"/>
</dbReference>
<evidence type="ECO:0000256" key="10">
    <source>
        <dbReference type="ARBA" id="ARBA00034075"/>
    </source>
</evidence>
<keyword evidence="8 11" id="KW-0624">Polysaccharide degradation</keyword>
<evidence type="ECO:0000256" key="6">
    <source>
        <dbReference type="ARBA" id="ARBA00022801"/>
    </source>
</evidence>
<name>A0AAD9Y785_COLKA</name>
<dbReference type="GO" id="GO:0030600">
    <property type="term" value="F:feruloyl esterase activity"/>
    <property type="evidence" value="ECO:0007669"/>
    <property type="project" value="UniProtKB-UniRule"/>
</dbReference>
<evidence type="ECO:0000256" key="3">
    <source>
        <dbReference type="ARBA" id="ARBA00022525"/>
    </source>
</evidence>
<protein>
    <recommendedName>
        <fullName evidence="11">Feruloyl esterase C</fullName>
        <ecNumber evidence="11">3.1.1.73</ecNumber>
    </recommendedName>
    <alternativeName>
        <fullName evidence="11">Ferulic acid esterase C</fullName>
    </alternativeName>
</protein>
<evidence type="ECO:0000256" key="5">
    <source>
        <dbReference type="ARBA" id="ARBA00022729"/>
    </source>
</evidence>
<evidence type="ECO:0000313" key="13">
    <source>
        <dbReference type="EMBL" id="KAK2744720.1"/>
    </source>
</evidence>
<dbReference type="PANTHER" id="PTHR38050">
    <property type="match status" value="1"/>
</dbReference>
<evidence type="ECO:0000259" key="12">
    <source>
        <dbReference type="Pfam" id="PF00326"/>
    </source>
</evidence>
<evidence type="ECO:0000256" key="7">
    <source>
        <dbReference type="ARBA" id="ARBA00023277"/>
    </source>
</evidence>
<dbReference type="AlphaFoldDB" id="A0AAD9Y785"/>
<feature type="signal peptide" evidence="11">
    <location>
        <begin position="1"/>
        <end position="21"/>
    </location>
</feature>
<feature type="chain" id="PRO_5041773681" description="Feruloyl esterase C" evidence="11">
    <location>
        <begin position="22"/>
        <end position="222"/>
    </location>
</feature>
<dbReference type="EMBL" id="VYYT01000310">
    <property type="protein sequence ID" value="KAK2744720.1"/>
    <property type="molecule type" value="Genomic_DNA"/>
</dbReference>
<comment type="subcellular location">
    <subcellularLocation>
        <location evidence="1 11">Secreted</location>
    </subcellularLocation>
</comment>
<proteinExistence type="inferred from homology"/>
<dbReference type="Pfam" id="PF00326">
    <property type="entry name" value="Peptidase_S9"/>
    <property type="match status" value="1"/>
</dbReference>
<evidence type="ECO:0000256" key="2">
    <source>
        <dbReference type="ARBA" id="ARBA00010278"/>
    </source>
</evidence>
<keyword evidence="14" id="KW-1185">Reference proteome</keyword>
<evidence type="ECO:0000256" key="9">
    <source>
        <dbReference type="ARBA" id="ARBA00025250"/>
    </source>
</evidence>
<comment type="catalytic activity">
    <reaction evidence="10 11">
        <text>feruloyl-polysaccharide + H2O = ferulate + polysaccharide.</text>
        <dbReference type="EC" id="3.1.1.73"/>
    </reaction>
</comment>
<keyword evidence="5 11" id="KW-0732">Signal</keyword>
<comment type="similarity">
    <text evidence="2 11">Belongs to the faeC family.</text>
</comment>
<comment type="function">
    <text evidence="9 11">Involved in degradation of plant cell walls. Hydrolyzes the feruloyl-arabinose ester bond in arabinoxylans, and the feruloyl-galactose ester bond in pectin. Active against paranitrophenyl-acetate, methyl ferulate and wheat arabinoxylan.</text>
</comment>
<organism evidence="13 14">
    <name type="scientific">Colletotrichum kahawae</name>
    <name type="common">Coffee berry disease fungus</name>
    <dbReference type="NCBI Taxonomy" id="34407"/>
    <lineage>
        <taxon>Eukaryota</taxon>
        <taxon>Fungi</taxon>
        <taxon>Dikarya</taxon>
        <taxon>Ascomycota</taxon>
        <taxon>Pezizomycotina</taxon>
        <taxon>Sordariomycetes</taxon>
        <taxon>Hypocreomycetidae</taxon>
        <taxon>Glomerellales</taxon>
        <taxon>Glomerellaceae</taxon>
        <taxon>Colletotrichum</taxon>
        <taxon>Colletotrichum gloeosporioides species complex</taxon>
    </lineage>
</organism>
<dbReference type="EC" id="3.1.1.73" evidence="11"/>
<dbReference type="GO" id="GO:0006508">
    <property type="term" value="P:proteolysis"/>
    <property type="evidence" value="ECO:0007669"/>
    <property type="project" value="InterPro"/>
</dbReference>
<comment type="caution">
    <text evidence="13">The sequence shown here is derived from an EMBL/GenBank/DDBJ whole genome shotgun (WGS) entry which is preliminary data.</text>
</comment>
<gene>
    <name evidence="13" type="ORF">CKAH01_18330</name>
</gene>
<sequence length="222" mass="23361">MASLATILSVVLLTISHVVLAATPGCGKTPPSSGTKSIGNRQYILQVPANYDANKPYKLVFGYWLNGNMNNVAPGYYGLRALAGESAVFVAPNGLNAGWANAGGADVTFVDQILAQVQEQLCIDENQRYATGFSYGGSMTYALACARPNIFRAVSVIGGAQLSGCAGGETPVAYLGIHGVADNVLPIARGRELRDRYLRVDQCQSRDAPEPPAASGQHIKTV</sequence>
<dbReference type="InterPro" id="IPR043595">
    <property type="entry name" value="FaeB/C/D"/>
</dbReference>
<dbReference type="Proteomes" id="UP001281614">
    <property type="component" value="Unassembled WGS sequence"/>
</dbReference>
<evidence type="ECO:0000256" key="11">
    <source>
        <dbReference type="RuleBase" id="RU367094"/>
    </source>
</evidence>
<feature type="domain" description="Peptidase S9 prolyl oligopeptidase catalytic" evidence="12">
    <location>
        <begin position="106"/>
        <end position="154"/>
    </location>
</feature>
<keyword evidence="6 11" id="KW-0378">Hydrolase</keyword>
<keyword evidence="7 11" id="KW-0119">Carbohydrate metabolism</keyword>
<keyword evidence="3 11" id="KW-0964">Secreted</keyword>
<dbReference type="PANTHER" id="PTHR38050:SF1">
    <property type="entry name" value="FERULOYL ESTERASE C"/>
    <property type="match status" value="1"/>
</dbReference>
<dbReference type="InterPro" id="IPR029058">
    <property type="entry name" value="AB_hydrolase_fold"/>
</dbReference>
<evidence type="ECO:0000256" key="4">
    <source>
        <dbReference type="ARBA" id="ARBA00022651"/>
    </source>
</evidence>
<dbReference type="GO" id="GO:0045493">
    <property type="term" value="P:xylan catabolic process"/>
    <property type="evidence" value="ECO:0007669"/>
    <property type="project" value="UniProtKB-UniRule"/>
</dbReference>
<keyword evidence="4 11" id="KW-0858">Xylan degradation</keyword>
<dbReference type="GO" id="GO:0008236">
    <property type="term" value="F:serine-type peptidase activity"/>
    <property type="evidence" value="ECO:0007669"/>
    <property type="project" value="InterPro"/>
</dbReference>
<dbReference type="Gene3D" id="3.40.50.1820">
    <property type="entry name" value="alpha/beta hydrolase"/>
    <property type="match status" value="1"/>
</dbReference>